<dbReference type="FunFam" id="1.10.287.4070:FF:000001">
    <property type="entry name" value="Probable Nucleolar protein 58"/>
    <property type="match status" value="1"/>
</dbReference>
<feature type="compositionally biased region" description="Basic and acidic residues" evidence="9">
    <location>
        <begin position="554"/>
        <end position="580"/>
    </location>
</feature>
<dbReference type="InterPro" id="IPR012974">
    <property type="entry name" value="NOP58/56_N"/>
</dbReference>
<evidence type="ECO:0000259" key="10">
    <source>
        <dbReference type="PROSITE" id="PS51358"/>
    </source>
</evidence>
<dbReference type="SMART" id="SM00931">
    <property type="entry name" value="NOSIC"/>
    <property type="match status" value="1"/>
</dbReference>
<accession>A0A9P5N3B0</accession>
<feature type="domain" description="Nop" evidence="10">
    <location>
        <begin position="284"/>
        <end position="408"/>
    </location>
</feature>
<dbReference type="InterPro" id="IPR045056">
    <property type="entry name" value="Nop56/Nop58"/>
</dbReference>
<evidence type="ECO:0000313" key="12">
    <source>
        <dbReference type="Proteomes" id="UP000759537"/>
    </source>
</evidence>
<evidence type="ECO:0000256" key="1">
    <source>
        <dbReference type="ARBA" id="ARBA00004604"/>
    </source>
</evidence>
<evidence type="ECO:0000256" key="2">
    <source>
        <dbReference type="ARBA" id="ARBA00009211"/>
    </source>
</evidence>
<dbReference type="GO" id="GO:0006364">
    <property type="term" value="P:rRNA processing"/>
    <property type="evidence" value="ECO:0007669"/>
    <property type="project" value="UniProtKB-KW"/>
</dbReference>
<organism evidence="11 12">
    <name type="scientific">Russula ochroleuca</name>
    <dbReference type="NCBI Taxonomy" id="152965"/>
    <lineage>
        <taxon>Eukaryota</taxon>
        <taxon>Fungi</taxon>
        <taxon>Dikarya</taxon>
        <taxon>Basidiomycota</taxon>
        <taxon>Agaricomycotina</taxon>
        <taxon>Agaricomycetes</taxon>
        <taxon>Russulales</taxon>
        <taxon>Russulaceae</taxon>
        <taxon>Russula</taxon>
    </lineage>
</organism>
<dbReference type="SUPFAM" id="SSF89124">
    <property type="entry name" value="Nop domain"/>
    <property type="match status" value="1"/>
</dbReference>
<dbReference type="InterPro" id="IPR002687">
    <property type="entry name" value="Nop_dom"/>
</dbReference>
<comment type="similarity">
    <text evidence="2">Belongs to the NOP5/NOP56 family.</text>
</comment>
<dbReference type="InterPro" id="IPR012976">
    <property type="entry name" value="NOSIC"/>
</dbReference>
<comment type="subcellular location">
    <subcellularLocation>
        <location evidence="1">Nucleus</location>
        <location evidence="1">Nucleolus</location>
    </subcellularLocation>
</comment>
<keyword evidence="7" id="KW-0687">Ribonucleoprotein</keyword>
<evidence type="ECO:0000313" key="11">
    <source>
        <dbReference type="EMBL" id="KAF8485315.1"/>
    </source>
</evidence>
<dbReference type="PROSITE" id="PS51358">
    <property type="entry name" value="NOP"/>
    <property type="match status" value="1"/>
</dbReference>
<proteinExistence type="inferred from homology"/>
<dbReference type="Pfam" id="PF08156">
    <property type="entry name" value="NOP5NT"/>
    <property type="match status" value="1"/>
</dbReference>
<dbReference type="Pfam" id="PF01798">
    <property type="entry name" value="Nop"/>
    <property type="match status" value="1"/>
</dbReference>
<keyword evidence="4" id="KW-0690">Ribosome biogenesis</keyword>
<evidence type="ECO:0000256" key="9">
    <source>
        <dbReference type="SAM" id="MobiDB-lite"/>
    </source>
</evidence>
<feature type="compositionally biased region" description="Acidic residues" evidence="9">
    <location>
        <begin position="497"/>
        <end position="510"/>
    </location>
</feature>
<evidence type="ECO:0000256" key="3">
    <source>
        <dbReference type="ARBA" id="ARBA00020379"/>
    </source>
</evidence>
<keyword evidence="12" id="KW-1185">Reference proteome</keyword>
<sequence length="580" mass="63948">MLVLYETAMGYALFKLTDSAKLTDPNLYKEFETPERANGLLKLKSLHRFTSTATAVEEITTMQEGKLGKGLKEFLNKVIVEKGKNKEELVVIDPKLARPISKKLGIKVISDIDTLDLFRGIRSQLTALLNGLDPKDLATMSLGLSHSLSRFKLKFSPDKVDTMIVQAIALLDDLDKEINIYSMRVKEWYGWHFPEMSKIISDNLAYAKVVKLMGFRTNAATTDFAAILPEELEATIKAAAEISMGTEISESDLTHIHALCDQVISISEYRTQLSEYLRNRMIAIAPNLTALVGELVGARLISHAGSLLNLAKHPASTVQILGAEKALFRALKTKHDTPKYGLIYHASLVGQAPPKLKGKMARMVATKTALSVRVDALTDADEKSTPSAPTIGLENRAKLEARLRTLEAESDATGVRRFAVGPHQQKRVKLDPAAPTYNPAVDAVGLVSTQREPIEEAVKAVLDVKEEKRRAKEERHAKKRAEKERAGPVPVPLAVDGEADAMEVDGEDGVDEKKRKRRKSDGRTSMAVDDGPIPEMENVEIETEAERKARKLAKKAEKAAKAIKTEGESSSKKKKKKSEE</sequence>
<evidence type="ECO:0000256" key="4">
    <source>
        <dbReference type="ARBA" id="ARBA00022517"/>
    </source>
</evidence>
<dbReference type="GO" id="GO:0031428">
    <property type="term" value="C:box C/D methylation guide snoRNP complex"/>
    <property type="evidence" value="ECO:0007669"/>
    <property type="project" value="InterPro"/>
</dbReference>
<dbReference type="EMBL" id="WHVB01000003">
    <property type="protein sequence ID" value="KAF8485315.1"/>
    <property type="molecule type" value="Genomic_DNA"/>
</dbReference>
<evidence type="ECO:0000256" key="8">
    <source>
        <dbReference type="ARBA" id="ARBA00024837"/>
    </source>
</evidence>
<keyword evidence="6" id="KW-0539">Nucleus</keyword>
<dbReference type="Proteomes" id="UP000759537">
    <property type="component" value="Unassembled WGS sequence"/>
</dbReference>
<dbReference type="FunFam" id="1.10.246.90:FF:000003">
    <property type="entry name" value="Nucleolar protein 58"/>
    <property type="match status" value="1"/>
</dbReference>
<feature type="compositionally biased region" description="Basic and acidic residues" evidence="9">
    <location>
        <begin position="467"/>
        <end position="486"/>
    </location>
</feature>
<dbReference type="InterPro" id="IPR042239">
    <property type="entry name" value="Nop_C"/>
</dbReference>
<evidence type="ECO:0000256" key="6">
    <source>
        <dbReference type="ARBA" id="ARBA00023242"/>
    </source>
</evidence>
<dbReference type="Gene3D" id="1.10.246.90">
    <property type="entry name" value="Nop domain"/>
    <property type="match status" value="1"/>
</dbReference>
<dbReference type="PANTHER" id="PTHR10894:SF1">
    <property type="entry name" value="NUCLEOLAR PROTEIN 58"/>
    <property type="match status" value="1"/>
</dbReference>
<evidence type="ECO:0000256" key="7">
    <source>
        <dbReference type="ARBA" id="ARBA00023274"/>
    </source>
</evidence>
<dbReference type="GO" id="GO:0030515">
    <property type="term" value="F:snoRNA binding"/>
    <property type="evidence" value="ECO:0007669"/>
    <property type="project" value="InterPro"/>
</dbReference>
<dbReference type="InterPro" id="IPR036070">
    <property type="entry name" value="Nop_dom_sf"/>
</dbReference>
<dbReference type="OrthoDB" id="6780543at2759"/>
<comment type="function">
    <text evidence="8">Required for pre-18S rRNA processing. May bind microtubules.</text>
</comment>
<dbReference type="PANTHER" id="PTHR10894">
    <property type="entry name" value="NUCLEOLAR PROTEIN 5 NUCLEOLAR PROTEIN NOP5 NOP58"/>
    <property type="match status" value="1"/>
</dbReference>
<feature type="region of interest" description="Disordered" evidence="9">
    <location>
        <begin position="467"/>
        <end position="580"/>
    </location>
</feature>
<comment type="caution">
    <text evidence="11">The sequence shown here is derived from an EMBL/GenBank/DDBJ whole genome shotgun (WGS) entry which is preliminary data.</text>
</comment>
<reference evidence="11" key="1">
    <citation type="submission" date="2019-10" db="EMBL/GenBank/DDBJ databases">
        <authorList>
            <consortium name="DOE Joint Genome Institute"/>
            <person name="Kuo A."/>
            <person name="Miyauchi S."/>
            <person name="Kiss E."/>
            <person name="Drula E."/>
            <person name="Kohler A."/>
            <person name="Sanchez-Garcia M."/>
            <person name="Andreopoulos B."/>
            <person name="Barry K.W."/>
            <person name="Bonito G."/>
            <person name="Buee M."/>
            <person name="Carver A."/>
            <person name="Chen C."/>
            <person name="Cichocki N."/>
            <person name="Clum A."/>
            <person name="Culley D."/>
            <person name="Crous P.W."/>
            <person name="Fauchery L."/>
            <person name="Girlanda M."/>
            <person name="Hayes R."/>
            <person name="Keri Z."/>
            <person name="LaButti K."/>
            <person name="Lipzen A."/>
            <person name="Lombard V."/>
            <person name="Magnuson J."/>
            <person name="Maillard F."/>
            <person name="Morin E."/>
            <person name="Murat C."/>
            <person name="Nolan M."/>
            <person name="Ohm R."/>
            <person name="Pangilinan J."/>
            <person name="Pereira M."/>
            <person name="Perotto S."/>
            <person name="Peter M."/>
            <person name="Riley R."/>
            <person name="Sitrit Y."/>
            <person name="Stielow B."/>
            <person name="Szollosi G."/>
            <person name="Zifcakova L."/>
            <person name="Stursova M."/>
            <person name="Spatafora J.W."/>
            <person name="Tedersoo L."/>
            <person name="Vaario L.-M."/>
            <person name="Yamada A."/>
            <person name="Yan M."/>
            <person name="Wang P."/>
            <person name="Xu J."/>
            <person name="Bruns T."/>
            <person name="Baldrian P."/>
            <person name="Vilgalys R."/>
            <person name="Henrissat B."/>
            <person name="Grigoriev I.V."/>
            <person name="Hibbett D."/>
            <person name="Nagy L.G."/>
            <person name="Martin F.M."/>
        </authorList>
    </citation>
    <scope>NUCLEOTIDE SEQUENCE</scope>
    <source>
        <strain evidence="11">Prilba</strain>
    </source>
</reference>
<dbReference type="GO" id="GO:0032040">
    <property type="term" value="C:small-subunit processome"/>
    <property type="evidence" value="ECO:0007669"/>
    <property type="project" value="InterPro"/>
</dbReference>
<name>A0A9P5N3B0_9AGAM</name>
<dbReference type="Gene3D" id="1.10.287.4070">
    <property type="match status" value="1"/>
</dbReference>
<reference evidence="11" key="2">
    <citation type="journal article" date="2020" name="Nat. Commun.">
        <title>Large-scale genome sequencing of mycorrhizal fungi provides insights into the early evolution of symbiotic traits.</title>
        <authorList>
            <person name="Miyauchi S."/>
            <person name="Kiss E."/>
            <person name="Kuo A."/>
            <person name="Drula E."/>
            <person name="Kohler A."/>
            <person name="Sanchez-Garcia M."/>
            <person name="Morin E."/>
            <person name="Andreopoulos B."/>
            <person name="Barry K.W."/>
            <person name="Bonito G."/>
            <person name="Buee M."/>
            <person name="Carver A."/>
            <person name="Chen C."/>
            <person name="Cichocki N."/>
            <person name="Clum A."/>
            <person name="Culley D."/>
            <person name="Crous P.W."/>
            <person name="Fauchery L."/>
            <person name="Girlanda M."/>
            <person name="Hayes R.D."/>
            <person name="Keri Z."/>
            <person name="LaButti K."/>
            <person name="Lipzen A."/>
            <person name="Lombard V."/>
            <person name="Magnuson J."/>
            <person name="Maillard F."/>
            <person name="Murat C."/>
            <person name="Nolan M."/>
            <person name="Ohm R.A."/>
            <person name="Pangilinan J."/>
            <person name="Pereira M.F."/>
            <person name="Perotto S."/>
            <person name="Peter M."/>
            <person name="Pfister S."/>
            <person name="Riley R."/>
            <person name="Sitrit Y."/>
            <person name="Stielow J.B."/>
            <person name="Szollosi G."/>
            <person name="Zifcakova L."/>
            <person name="Stursova M."/>
            <person name="Spatafora J.W."/>
            <person name="Tedersoo L."/>
            <person name="Vaario L.M."/>
            <person name="Yamada A."/>
            <person name="Yan M."/>
            <person name="Wang P."/>
            <person name="Xu J."/>
            <person name="Bruns T."/>
            <person name="Baldrian P."/>
            <person name="Vilgalys R."/>
            <person name="Dunand C."/>
            <person name="Henrissat B."/>
            <person name="Grigoriev I.V."/>
            <person name="Hibbett D."/>
            <person name="Nagy L.G."/>
            <person name="Martin F.M."/>
        </authorList>
    </citation>
    <scope>NUCLEOTIDE SEQUENCE</scope>
    <source>
        <strain evidence="11">Prilba</strain>
    </source>
</reference>
<evidence type="ECO:0000256" key="5">
    <source>
        <dbReference type="ARBA" id="ARBA00022552"/>
    </source>
</evidence>
<gene>
    <name evidence="11" type="ORF">DFH94DRAFT_719778</name>
</gene>
<protein>
    <recommendedName>
        <fullName evidence="3">Nucleolar protein 58</fullName>
    </recommendedName>
</protein>
<keyword evidence="5" id="KW-0698">rRNA processing</keyword>
<dbReference type="AlphaFoldDB" id="A0A9P5N3B0"/>